<dbReference type="PANTHER" id="PTHR39081">
    <property type="entry name" value="MUT7-C DOMAIN-CONTAINING PROTEIN"/>
    <property type="match status" value="1"/>
</dbReference>
<accession>A0ABV6Z3S4</accession>
<feature type="domain" description="Mut7-C RNAse" evidence="1">
    <location>
        <begin position="7"/>
        <end position="152"/>
    </location>
</feature>
<name>A0ABV6Z3S4_UNCC1</name>
<dbReference type="InterPro" id="IPR002782">
    <property type="entry name" value="Mut7-C_RNAse_dom"/>
</dbReference>
<evidence type="ECO:0000313" key="2">
    <source>
        <dbReference type="EMBL" id="MFC1853095.1"/>
    </source>
</evidence>
<comment type="caution">
    <text evidence="2">The sequence shown here is derived from an EMBL/GenBank/DDBJ whole genome shotgun (WGS) entry which is preliminary data.</text>
</comment>
<dbReference type="Pfam" id="PF01927">
    <property type="entry name" value="Mut7-C"/>
    <property type="match status" value="1"/>
</dbReference>
<evidence type="ECO:0000313" key="3">
    <source>
        <dbReference type="Proteomes" id="UP001594351"/>
    </source>
</evidence>
<gene>
    <name evidence="2" type="ORF">ACFL27_23095</name>
</gene>
<keyword evidence="3" id="KW-1185">Reference proteome</keyword>
<sequence>MSKKWIFFTDATLGKLCKWLRIIGYESLYCPQLSPHRLALPVALDEQGIILTRQKKLVEKSPVQFEANRIIFINDNRWQNQLLQVITVLQLPKPAAMFTRCVKCGHILTETDKTKIMIHVPAFIYQSHHRFHRCEQCERIYWPGTHFKKMSDQIAQIFSHLPNVE</sequence>
<dbReference type="EMBL" id="JBHPBY010000421">
    <property type="protein sequence ID" value="MFC1853095.1"/>
    <property type="molecule type" value="Genomic_DNA"/>
</dbReference>
<proteinExistence type="predicted"/>
<protein>
    <submittedName>
        <fullName evidence="2">Mut7-C RNAse domain-containing protein</fullName>
    </submittedName>
</protein>
<reference evidence="2 3" key="1">
    <citation type="submission" date="2024-09" db="EMBL/GenBank/DDBJ databases">
        <title>Laminarin stimulates single cell rates of sulfate reduction while oxygen inhibits transcriptomic activity in coastal marine sediment.</title>
        <authorList>
            <person name="Lindsay M."/>
            <person name="Orcutt B."/>
            <person name="Emerson D."/>
            <person name="Stepanauskas R."/>
            <person name="D'Angelo T."/>
        </authorList>
    </citation>
    <scope>NUCLEOTIDE SEQUENCE [LARGE SCALE GENOMIC DNA]</scope>
    <source>
        <strain evidence="2">SAG AM-311-K15</strain>
    </source>
</reference>
<dbReference type="Proteomes" id="UP001594351">
    <property type="component" value="Unassembled WGS sequence"/>
</dbReference>
<organism evidence="2 3">
    <name type="scientific">candidate division CSSED10-310 bacterium</name>
    <dbReference type="NCBI Taxonomy" id="2855610"/>
    <lineage>
        <taxon>Bacteria</taxon>
        <taxon>Bacteria division CSSED10-310</taxon>
    </lineage>
</organism>
<dbReference type="PANTHER" id="PTHR39081:SF1">
    <property type="entry name" value="MUT7-C RNASE DOMAIN-CONTAINING PROTEIN"/>
    <property type="match status" value="1"/>
</dbReference>
<dbReference type="InterPro" id="IPR038575">
    <property type="entry name" value="E6_sf"/>
</dbReference>
<dbReference type="SUPFAM" id="SSF161229">
    <property type="entry name" value="E6 C-terminal domain-like"/>
    <property type="match status" value="1"/>
</dbReference>
<evidence type="ECO:0000259" key="1">
    <source>
        <dbReference type="Pfam" id="PF01927"/>
    </source>
</evidence>